<dbReference type="EMBL" id="HG994357">
    <property type="protein sequence ID" value="CAF2122335.1"/>
    <property type="molecule type" value="Genomic_DNA"/>
</dbReference>
<sequence length="112" mass="12724">MFSIFNITAQRWSTTATGHQQGNNPLVPNKMYSLQPIHVMAGKEISGKLHLVVHRYSELHFKSNSYVNFALLHLSFESNYSCFVSNWLSKQEKCGAAPIKVESFTHHRANST</sequence>
<evidence type="ECO:0000313" key="1">
    <source>
        <dbReference type="EMBL" id="CAF2122335.1"/>
    </source>
</evidence>
<proteinExistence type="predicted"/>
<name>A0A816VLP9_BRANA</name>
<gene>
    <name evidence="1" type="ORF">DARMORV10_A03P17430.1</name>
</gene>
<protein>
    <submittedName>
        <fullName evidence="1">(rape) hypothetical protein</fullName>
    </submittedName>
</protein>
<dbReference type="AlphaFoldDB" id="A0A816VLP9"/>
<accession>A0A816VLP9</accession>
<dbReference type="Proteomes" id="UP001295469">
    <property type="component" value="Chromosome A03"/>
</dbReference>
<reference evidence="1" key="1">
    <citation type="submission" date="2021-01" db="EMBL/GenBank/DDBJ databases">
        <authorList>
            <consortium name="Genoscope - CEA"/>
            <person name="William W."/>
        </authorList>
    </citation>
    <scope>NUCLEOTIDE SEQUENCE</scope>
</reference>
<organism evidence="1">
    <name type="scientific">Brassica napus</name>
    <name type="common">Rape</name>
    <dbReference type="NCBI Taxonomy" id="3708"/>
    <lineage>
        <taxon>Eukaryota</taxon>
        <taxon>Viridiplantae</taxon>
        <taxon>Streptophyta</taxon>
        <taxon>Embryophyta</taxon>
        <taxon>Tracheophyta</taxon>
        <taxon>Spermatophyta</taxon>
        <taxon>Magnoliopsida</taxon>
        <taxon>eudicotyledons</taxon>
        <taxon>Gunneridae</taxon>
        <taxon>Pentapetalae</taxon>
        <taxon>rosids</taxon>
        <taxon>malvids</taxon>
        <taxon>Brassicales</taxon>
        <taxon>Brassicaceae</taxon>
        <taxon>Brassiceae</taxon>
        <taxon>Brassica</taxon>
    </lineage>
</organism>